<sequence>MRRVILGIGNPLRRDDGVGVWVAEGMRGTDWEVVAGGQSAENALGIVRRLAPDLLVVVDAAEMGLPSGSVRRLPVDQSARMVGSTHALPLPFLLSMVRDRVGEIILIGIQPGDRSVGEGLTLAVEAGARELLTFLASPGPHAIPFL</sequence>
<keyword evidence="1" id="KW-0378">Hydrolase</keyword>
<dbReference type="Gene3D" id="3.40.50.1450">
    <property type="entry name" value="HybD-like"/>
    <property type="match status" value="1"/>
</dbReference>
<organism evidence="1 2">
    <name type="scientific">Bipolaricaulis sibiricus</name>
    <dbReference type="NCBI Taxonomy" id="2501609"/>
    <lineage>
        <taxon>Bacteria</taxon>
        <taxon>Candidatus Bipolaricaulota</taxon>
        <taxon>Candidatus Bipolaricaulia</taxon>
        <taxon>Candidatus Bipolaricaulales</taxon>
        <taxon>Candidatus Bipolaricaulaceae</taxon>
        <taxon>Candidatus Bipolaricaulis</taxon>
    </lineage>
</organism>
<dbReference type="PANTHER" id="PTHR30302:SF4">
    <property type="entry name" value="HYDROGENASE 3 MATURATION PROTEASE"/>
    <property type="match status" value="1"/>
</dbReference>
<gene>
    <name evidence="1" type="ORF">BIP78_1548</name>
</gene>
<reference evidence="2" key="1">
    <citation type="submission" date="2018-12" db="EMBL/GenBank/DDBJ databases">
        <title>Complete genome sequence of an uncultured bacterium of the candidate phylum Bipolaricaulota.</title>
        <authorList>
            <person name="Kadnikov V.V."/>
            <person name="Mardanov A.V."/>
            <person name="Beletsky A.V."/>
            <person name="Frank Y.A."/>
            <person name="Karnachuk O.V."/>
            <person name="Ravin N.V."/>
        </authorList>
    </citation>
    <scope>NUCLEOTIDE SEQUENCE [LARGE SCALE GENOMIC DNA]</scope>
</reference>
<dbReference type="PANTHER" id="PTHR30302">
    <property type="entry name" value="HYDROGENASE 1 MATURATION PROTEASE"/>
    <property type="match status" value="1"/>
</dbReference>
<dbReference type="InterPro" id="IPR000671">
    <property type="entry name" value="Peptidase_A31"/>
</dbReference>
<dbReference type="NCBIfam" id="TIGR00072">
    <property type="entry name" value="hydrog_prot"/>
    <property type="match status" value="1"/>
</dbReference>
<dbReference type="GO" id="GO:0004175">
    <property type="term" value="F:endopeptidase activity"/>
    <property type="evidence" value="ECO:0007669"/>
    <property type="project" value="TreeGrafter"/>
</dbReference>
<dbReference type="GO" id="GO:0016485">
    <property type="term" value="P:protein processing"/>
    <property type="evidence" value="ECO:0007669"/>
    <property type="project" value="TreeGrafter"/>
</dbReference>
<dbReference type="CDD" id="cd06067">
    <property type="entry name" value="H2MP_MemB-H2evol"/>
    <property type="match status" value="1"/>
</dbReference>
<evidence type="ECO:0000313" key="2">
    <source>
        <dbReference type="Proteomes" id="UP000287233"/>
    </source>
</evidence>
<dbReference type="InterPro" id="IPR004420">
    <property type="entry name" value="Pept_A31_hyd_mat_HycI"/>
</dbReference>
<dbReference type="Proteomes" id="UP000287233">
    <property type="component" value="Chromosome"/>
</dbReference>
<dbReference type="InterPro" id="IPR023430">
    <property type="entry name" value="Pept_HybD-like_dom_sf"/>
</dbReference>
<dbReference type="SUPFAM" id="SSF53163">
    <property type="entry name" value="HybD-like"/>
    <property type="match status" value="1"/>
</dbReference>
<dbReference type="PRINTS" id="PR00446">
    <property type="entry name" value="HYDRGNUPTAKE"/>
</dbReference>
<evidence type="ECO:0000313" key="1">
    <source>
        <dbReference type="EMBL" id="QAA77314.1"/>
    </source>
</evidence>
<proteinExistence type="predicted"/>
<protein>
    <submittedName>
        <fullName evidence="1">Hydrogenase maturation protease</fullName>
    </submittedName>
</protein>
<keyword evidence="1" id="KW-0645">Protease</keyword>
<name>A0A410FWC9_BIPS1</name>
<dbReference type="AlphaFoldDB" id="A0A410FWC9"/>
<accession>A0A410FWC9</accession>
<dbReference type="KEGG" id="bih:BIP78_1548"/>
<dbReference type="GO" id="GO:0008047">
    <property type="term" value="F:enzyme activator activity"/>
    <property type="evidence" value="ECO:0007669"/>
    <property type="project" value="InterPro"/>
</dbReference>
<dbReference type="Pfam" id="PF01750">
    <property type="entry name" value="HycI"/>
    <property type="match status" value="1"/>
</dbReference>
<dbReference type="EMBL" id="CP034928">
    <property type="protein sequence ID" value="QAA77314.1"/>
    <property type="molecule type" value="Genomic_DNA"/>
</dbReference>